<dbReference type="Pfam" id="PF00494">
    <property type="entry name" value="SQS_PSY"/>
    <property type="match status" value="1"/>
</dbReference>
<dbReference type="AlphaFoldDB" id="A0A841AHQ0"/>
<name>A0A841AHQ0_9MICO</name>
<gene>
    <name evidence="3" type="ORF">HNR70_002381</name>
</gene>
<dbReference type="InterPro" id="IPR044843">
    <property type="entry name" value="Trans_IPPS_bact-type"/>
</dbReference>
<dbReference type="InterPro" id="IPR008949">
    <property type="entry name" value="Isoprenoid_synthase_dom_sf"/>
</dbReference>
<dbReference type="Proteomes" id="UP000588158">
    <property type="component" value="Unassembled WGS sequence"/>
</dbReference>
<dbReference type="GO" id="GO:0004311">
    <property type="term" value="F:geranylgeranyl diphosphate synthase activity"/>
    <property type="evidence" value="ECO:0007669"/>
    <property type="project" value="InterPro"/>
</dbReference>
<keyword evidence="4" id="KW-1185">Reference proteome</keyword>
<reference evidence="3 4" key="1">
    <citation type="submission" date="2020-08" db="EMBL/GenBank/DDBJ databases">
        <title>Sequencing the genomes of 1000 actinobacteria strains.</title>
        <authorList>
            <person name="Klenk H.-P."/>
        </authorList>
    </citation>
    <scope>NUCLEOTIDE SEQUENCE [LARGE SCALE GENOMIC DNA]</scope>
    <source>
        <strain evidence="3 4">DSM 28796</strain>
    </source>
</reference>
<dbReference type="InterPro" id="IPR002060">
    <property type="entry name" value="Squ/phyt_synthse"/>
</dbReference>
<evidence type="ECO:0000313" key="3">
    <source>
        <dbReference type="EMBL" id="MBB5832568.1"/>
    </source>
</evidence>
<dbReference type="SFLD" id="SFLDS00005">
    <property type="entry name" value="Isoprenoid_Synthase_Type_I"/>
    <property type="match status" value="1"/>
</dbReference>
<dbReference type="UniPathway" id="UPA00799"/>
<evidence type="ECO:0000256" key="1">
    <source>
        <dbReference type="ARBA" id="ARBA00004684"/>
    </source>
</evidence>
<protein>
    <submittedName>
        <fullName evidence="3">Phytoene/squalene synthetase</fullName>
    </submittedName>
</protein>
<dbReference type="GO" id="GO:0008299">
    <property type="term" value="P:isoprenoid biosynthetic process"/>
    <property type="evidence" value="ECO:0007669"/>
    <property type="project" value="UniProtKB-ARBA"/>
</dbReference>
<evidence type="ECO:0000256" key="2">
    <source>
        <dbReference type="ARBA" id="ARBA00022679"/>
    </source>
</evidence>
<organism evidence="3 4">
    <name type="scientific">Brachybacterium aquaticum</name>
    <dbReference type="NCBI Taxonomy" id="1432564"/>
    <lineage>
        <taxon>Bacteria</taxon>
        <taxon>Bacillati</taxon>
        <taxon>Actinomycetota</taxon>
        <taxon>Actinomycetes</taxon>
        <taxon>Micrococcales</taxon>
        <taxon>Dermabacteraceae</taxon>
        <taxon>Brachybacterium</taxon>
    </lineage>
</organism>
<comment type="caution">
    <text evidence="3">The sequence shown here is derived from an EMBL/GenBank/DDBJ whole genome shotgun (WGS) entry which is preliminary data.</text>
</comment>
<keyword evidence="2" id="KW-0808">Transferase</keyword>
<comment type="pathway">
    <text evidence="1">Carotenoid biosynthesis; phytoene biosynthesis.</text>
</comment>
<dbReference type="SUPFAM" id="SSF48576">
    <property type="entry name" value="Terpenoid synthases"/>
    <property type="match status" value="1"/>
</dbReference>
<proteinExistence type="predicted"/>
<sequence length="288" mass="31253">MTPRERAVPATTLYDRVAQRSAGCVIASYSTSFGWASRLLDEPVRTHVRSIYALVRIADEVVDDPEPALTVQERSRMLEDLAAETARALAGGRSTNLVVQAFAVTARRCGIDAALIDPFFASMRADLTVAVHDRASLTEYVHGSAEVVGLMCLRVFLDGDEAEYARLAPAASALGAAFQKVNFLRDLAEDHDQLGRVYGPGLDPAAFDDARRDLLLDEIEEDLAHAATALPHLPSSSRRAVAAAHGLYAELARRLRATPAARIRHARVRVPAPRKALVLTRAALGVRR</sequence>
<evidence type="ECO:0000313" key="4">
    <source>
        <dbReference type="Proteomes" id="UP000588158"/>
    </source>
</evidence>
<dbReference type="SFLD" id="SFLDG01018">
    <property type="entry name" value="Squalene/Phytoene_Synthase_Lik"/>
    <property type="match status" value="1"/>
</dbReference>
<dbReference type="EMBL" id="JACHLZ010000001">
    <property type="protein sequence ID" value="MBB5832568.1"/>
    <property type="molecule type" value="Genomic_DNA"/>
</dbReference>
<dbReference type="RefSeq" id="WP_184325873.1">
    <property type="nucleotide sequence ID" value="NZ_JACHLZ010000001.1"/>
</dbReference>
<dbReference type="Gene3D" id="1.10.600.10">
    <property type="entry name" value="Farnesyl Diphosphate Synthase"/>
    <property type="match status" value="1"/>
</dbReference>
<dbReference type="SFLD" id="SFLDG01212">
    <property type="entry name" value="Phytoene_synthase_like"/>
    <property type="match status" value="1"/>
</dbReference>
<dbReference type="PROSITE" id="PS01045">
    <property type="entry name" value="SQUALEN_PHYTOEN_SYN_2"/>
    <property type="match status" value="1"/>
</dbReference>
<dbReference type="PANTHER" id="PTHR31480">
    <property type="entry name" value="BIFUNCTIONAL LYCOPENE CYCLASE/PHYTOENE SYNTHASE"/>
    <property type="match status" value="1"/>
</dbReference>
<accession>A0A841AHQ0</accession>
<dbReference type="InterPro" id="IPR019845">
    <property type="entry name" value="Squalene/phytoene_synthase_CS"/>
</dbReference>